<dbReference type="Pfam" id="PF04397">
    <property type="entry name" value="LytTR"/>
    <property type="match status" value="1"/>
</dbReference>
<dbReference type="GO" id="GO:0003677">
    <property type="term" value="F:DNA binding"/>
    <property type="evidence" value="ECO:0007669"/>
    <property type="project" value="UniProtKB-KW"/>
</dbReference>
<organism evidence="3 4">
    <name type="scientific">Christiangramia forsetii (strain DSM 17595 / CGMCC 1.15422 / KT0803)</name>
    <name type="common">Gramella forsetii</name>
    <dbReference type="NCBI Taxonomy" id="411154"/>
    <lineage>
        <taxon>Bacteria</taxon>
        <taxon>Pseudomonadati</taxon>
        <taxon>Bacteroidota</taxon>
        <taxon>Flavobacteriia</taxon>
        <taxon>Flavobacteriales</taxon>
        <taxon>Flavobacteriaceae</taxon>
        <taxon>Christiangramia</taxon>
    </lineage>
</organism>
<dbReference type="EMBL" id="CU207366">
    <property type="protein sequence ID" value="CAL68395.1"/>
    <property type="molecule type" value="Genomic_DNA"/>
</dbReference>
<evidence type="ECO:0000256" key="1">
    <source>
        <dbReference type="PROSITE-ProRule" id="PRU00169"/>
    </source>
</evidence>
<dbReference type="InterPro" id="IPR007492">
    <property type="entry name" value="LytTR_DNA-bd_dom"/>
</dbReference>
<dbReference type="RefSeq" id="WP_011711296.1">
    <property type="nucleotide sequence ID" value="NC_008571.1"/>
</dbReference>
<dbReference type="KEGG" id="gfo:GFO_3456"/>
<evidence type="ECO:0000259" key="2">
    <source>
        <dbReference type="PROSITE" id="PS50110"/>
    </source>
</evidence>
<gene>
    <name evidence="3" type="ordered locus">GFO_3456</name>
</gene>
<keyword evidence="1" id="KW-0597">Phosphoprotein</keyword>
<dbReference type="InterPro" id="IPR046947">
    <property type="entry name" value="LytR-like"/>
</dbReference>
<dbReference type="PANTHER" id="PTHR37299:SF1">
    <property type="entry name" value="STAGE 0 SPORULATION PROTEIN A HOMOLOG"/>
    <property type="match status" value="1"/>
</dbReference>
<dbReference type="Gene3D" id="3.40.50.2300">
    <property type="match status" value="1"/>
</dbReference>
<evidence type="ECO:0000313" key="4">
    <source>
        <dbReference type="Proteomes" id="UP000000755"/>
    </source>
</evidence>
<sequence length="260" mass="30427">MQMYKILIIEDEAPARKKLQRYIAQACNSFKIVKEIETVSDLKVLLSKTQDFDLIFSDIELRDGNVFEVYKDVILHCPIIFATAYNEFFINAFEANGIAYLLKPYSFEQFSNAWNKFIRLKGDSAPNYNELIGTINNFIKEGQENNVEYKDQFAIKSAKGIYFLKVDSIVCFQADQGIIFAFDETNKRHTMPQKVFNEIELLLDPKKFFKINRSEIVHRKFIDKLERYNKNILSVFLNSDRKILKTSQNKTSDFNSWLGI</sequence>
<dbReference type="eggNOG" id="COG3279">
    <property type="taxonomic scope" value="Bacteria"/>
</dbReference>
<accession>A0M700</accession>
<keyword evidence="3" id="KW-0238">DNA-binding</keyword>
<protein>
    <submittedName>
        <fullName evidence="3">Two-component system response regulator containing LytTR DNA-binding domain</fullName>
    </submittedName>
</protein>
<dbReference type="SUPFAM" id="SSF52172">
    <property type="entry name" value="CheY-like"/>
    <property type="match status" value="1"/>
</dbReference>
<feature type="domain" description="Response regulatory" evidence="2">
    <location>
        <begin position="5"/>
        <end position="118"/>
    </location>
</feature>
<dbReference type="Pfam" id="PF00072">
    <property type="entry name" value="Response_reg"/>
    <property type="match status" value="1"/>
</dbReference>
<dbReference type="Proteomes" id="UP000000755">
    <property type="component" value="Chromosome"/>
</dbReference>
<dbReference type="PROSITE" id="PS50110">
    <property type="entry name" value="RESPONSE_REGULATORY"/>
    <property type="match status" value="1"/>
</dbReference>
<dbReference type="InterPro" id="IPR001789">
    <property type="entry name" value="Sig_transdc_resp-reg_receiver"/>
</dbReference>
<dbReference type="PANTHER" id="PTHR37299">
    <property type="entry name" value="TRANSCRIPTIONAL REGULATOR-RELATED"/>
    <property type="match status" value="1"/>
</dbReference>
<proteinExistence type="predicted"/>
<dbReference type="AlphaFoldDB" id="A0M700"/>
<dbReference type="Gene3D" id="2.40.50.1020">
    <property type="entry name" value="LytTr DNA-binding domain"/>
    <property type="match status" value="1"/>
</dbReference>
<dbReference type="GO" id="GO:0000156">
    <property type="term" value="F:phosphorelay response regulator activity"/>
    <property type="evidence" value="ECO:0007669"/>
    <property type="project" value="InterPro"/>
</dbReference>
<dbReference type="HOGENOM" id="CLU_000445_14_1_10"/>
<evidence type="ECO:0000313" key="3">
    <source>
        <dbReference type="EMBL" id="CAL68395.1"/>
    </source>
</evidence>
<dbReference type="SMART" id="SM00850">
    <property type="entry name" value="LytTR"/>
    <property type="match status" value="1"/>
</dbReference>
<dbReference type="STRING" id="411154.GFO_3456"/>
<feature type="modified residue" description="4-aspartylphosphate" evidence="1">
    <location>
        <position position="58"/>
    </location>
</feature>
<reference evidence="3 4" key="1">
    <citation type="journal article" date="2006" name="Environ. Microbiol.">
        <title>Whole genome analysis of the marine Bacteroidetes'Gramella forsetii' reveals adaptations to degradation of polymeric organic matter.</title>
        <authorList>
            <person name="Bauer M."/>
            <person name="Kube M."/>
            <person name="Teeling H."/>
            <person name="Richter M."/>
            <person name="Lombardot T."/>
            <person name="Allers E."/>
            <person name="Wuerdemann C.A."/>
            <person name="Quast C."/>
            <person name="Kuhl H."/>
            <person name="Knaust F."/>
            <person name="Woebken D."/>
            <person name="Bischof K."/>
            <person name="Mussmann M."/>
            <person name="Choudhuri J.V."/>
            <person name="Meyer F."/>
            <person name="Reinhardt R."/>
            <person name="Amann R.I."/>
            <person name="Gloeckner F.O."/>
        </authorList>
    </citation>
    <scope>NUCLEOTIDE SEQUENCE [LARGE SCALE GENOMIC DNA]</scope>
    <source>
        <strain evidence="4">DSM 17595 / CGMCC 1.15422 / KT0803</strain>
    </source>
</reference>
<dbReference type="SMART" id="SM00448">
    <property type="entry name" value="REC"/>
    <property type="match status" value="1"/>
</dbReference>
<dbReference type="InterPro" id="IPR011006">
    <property type="entry name" value="CheY-like_superfamily"/>
</dbReference>
<name>A0M700_CHRFK</name>